<gene>
    <name evidence="5" type="ORF">POM88_008589</name>
    <name evidence="4" type="ORF">POM88_054900</name>
</gene>
<protein>
    <submittedName>
        <fullName evidence="5">Uncharacterized protein</fullName>
    </submittedName>
</protein>
<evidence type="ECO:0000256" key="2">
    <source>
        <dbReference type="ARBA" id="ARBA00022604"/>
    </source>
</evidence>
<reference evidence="5" key="1">
    <citation type="submission" date="2023-02" db="EMBL/GenBank/DDBJ databases">
        <title>Genome of toxic invasive species Heracleum sosnowskyi carries increased number of genes despite the absence of recent whole-genome duplications.</title>
        <authorList>
            <person name="Schelkunov M."/>
            <person name="Shtratnikova V."/>
            <person name="Makarenko M."/>
            <person name="Klepikova A."/>
            <person name="Omelchenko D."/>
            <person name="Novikova G."/>
            <person name="Obukhova E."/>
            <person name="Bogdanov V."/>
            <person name="Penin A."/>
            <person name="Logacheva M."/>
        </authorList>
    </citation>
    <scope>NUCLEOTIDE SEQUENCE</scope>
    <source>
        <strain evidence="5">Hsosn_3</strain>
        <tissue evidence="5">Leaf</tissue>
    </source>
</reference>
<evidence type="ECO:0000256" key="1">
    <source>
        <dbReference type="ARBA" id="ARBA00022448"/>
    </source>
</evidence>
<dbReference type="EMBL" id="JAUIZM010000002">
    <property type="protein sequence ID" value="KAK1398726.1"/>
    <property type="molecule type" value="Genomic_DNA"/>
</dbReference>
<sequence length="359" mass="40109">MVYGMDDEFSSNLGFRVLGSSSVVCTFKLPEKLQMEKVMSLNITKIILDFNLRDGICQTNTHQMELSDEDVSIELTAPISGDGTNDLNLPDGQTNTHQMELSDEDVSIELMAPIGGDGPISGDGADTERHQVEVPALDAGIGFTAPISRDVDHANGVADVAGAVAPANTEKLLFEKHRHLWEVAESFEACRKMPQDPHFLPLKSGKENCEGTALGKMVIFYNIAQKTSNLHLDTEREAIMDDLSLLEELETHGFDVALLENRLNKILCLKSQQEKLVNMLEQRKGRLRGHDQKKCKNKEKKAKIEERMKELQKETELAAKMDKENDAKIAAEQQAQRVHGEELHRIKIQFEELVASLLH</sequence>
<keyword evidence="2" id="KW-0341">Growth regulation</keyword>
<dbReference type="Pfam" id="PF05266">
    <property type="entry name" value="DUF724"/>
    <property type="match status" value="1"/>
</dbReference>
<name>A0AAD8J9R4_9APIA</name>
<keyword evidence="6" id="KW-1185">Reference proteome</keyword>
<evidence type="ECO:0000313" key="6">
    <source>
        <dbReference type="Proteomes" id="UP001237642"/>
    </source>
</evidence>
<dbReference type="AlphaFoldDB" id="A0AAD8J9R4"/>
<organism evidence="5 6">
    <name type="scientific">Heracleum sosnowskyi</name>
    <dbReference type="NCBI Taxonomy" id="360622"/>
    <lineage>
        <taxon>Eukaryota</taxon>
        <taxon>Viridiplantae</taxon>
        <taxon>Streptophyta</taxon>
        <taxon>Embryophyta</taxon>
        <taxon>Tracheophyta</taxon>
        <taxon>Spermatophyta</taxon>
        <taxon>Magnoliopsida</taxon>
        <taxon>eudicotyledons</taxon>
        <taxon>Gunneridae</taxon>
        <taxon>Pentapetalae</taxon>
        <taxon>asterids</taxon>
        <taxon>campanulids</taxon>
        <taxon>Apiales</taxon>
        <taxon>Apiaceae</taxon>
        <taxon>Apioideae</taxon>
        <taxon>apioid superclade</taxon>
        <taxon>Tordylieae</taxon>
        <taxon>Tordyliinae</taxon>
        <taxon>Heracleum</taxon>
    </lineage>
</organism>
<reference evidence="5" key="2">
    <citation type="submission" date="2023-05" db="EMBL/GenBank/DDBJ databases">
        <authorList>
            <person name="Schelkunov M.I."/>
        </authorList>
    </citation>
    <scope>NUCLEOTIDE SEQUENCE</scope>
    <source>
        <strain evidence="5">Hsosn_3</strain>
        <tissue evidence="5">Leaf</tissue>
    </source>
</reference>
<evidence type="ECO:0000313" key="4">
    <source>
        <dbReference type="EMBL" id="KAK1348927.1"/>
    </source>
</evidence>
<keyword evidence="3" id="KW-0175">Coiled coil</keyword>
<evidence type="ECO:0000313" key="5">
    <source>
        <dbReference type="EMBL" id="KAK1398726.1"/>
    </source>
</evidence>
<proteinExistence type="predicted"/>
<dbReference type="EMBL" id="JAUIZM010000115">
    <property type="protein sequence ID" value="KAK1348927.1"/>
    <property type="molecule type" value="Genomic_DNA"/>
</dbReference>
<dbReference type="Proteomes" id="UP001237642">
    <property type="component" value="Unassembled WGS sequence"/>
</dbReference>
<feature type="coiled-coil region" evidence="3">
    <location>
        <begin position="297"/>
        <end position="324"/>
    </location>
</feature>
<keyword evidence="1" id="KW-0813">Transport</keyword>
<evidence type="ECO:0000256" key="3">
    <source>
        <dbReference type="SAM" id="Coils"/>
    </source>
</evidence>
<comment type="caution">
    <text evidence="5">The sequence shown here is derived from an EMBL/GenBank/DDBJ whole genome shotgun (WGS) entry which is preliminary data.</text>
</comment>
<accession>A0AAD8J9R4</accession>
<dbReference type="InterPro" id="IPR007930">
    <property type="entry name" value="DUF724"/>
</dbReference>